<organism evidence="3 4">
    <name type="scientific">Shewanella mangrovi</name>
    <dbReference type="NCBI Taxonomy" id="1515746"/>
    <lineage>
        <taxon>Bacteria</taxon>
        <taxon>Pseudomonadati</taxon>
        <taxon>Pseudomonadota</taxon>
        <taxon>Gammaproteobacteria</taxon>
        <taxon>Alteromonadales</taxon>
        <taxon>Shewanellaceae</taxon>
        <taxon>Shewanella</taxon>
    </lineage>
</organism>
<feature type="domain" description="Pseudouridine synthase RsuA/RluA-like" evidence="2">
    <location>
        <begin position="14"/>
        <end position="156"/>
    </location>
</feature>
<evidence type="ECO:0000313" key="4">
    <source>
        <dbReference type="Proteomes" id="UP000029264"/>
    </source>
</evidence>
<dbReference type="OrthoDB" id="9807829at2"/>
<dbReference type="PROSITE" id="PS01129">
    <property type="entry name" value="PSI_RLU"/>
    <property type="match status" value="1"/>
</dbReference>
<evidence type="ECO:0000256" key="1">
    <source>
        <dbReference type="ARBA" id="ARBA00010876"/>
    </source>
</evidence>
<dbReference type="PANTHER" id="PTHR21600">
    <property type="entry name" value="MITOCHONDRIAL RNA PSEUDOURIDINE SYNTHASE"/>
    <property type="match status" value="1"/>
</dbReference>
<dbReference type="InterPro" id="IPR006508">
    <property type="entry name" value="PsdUridine_synth_RluA-like"/>
</dbReference>
<comment type="similarity">
    <text evidence="1">Belongs to the pseudouridine synthase RluA family.</text>
</comment>
<comment type="caution">
    <text evidence="3">The sequence shown here is derived from an EMBL/GenBank/DDBJ whole genome shotgun (WGS) entry which is preliminary data.</text>
</comment>
<dbReference type="Gene3D" id="3.30.2350.10">
    <property type="entry name" value="Pseudouridine synthase"/>
    <property type="match status" value="1"/>
</dbReference>
<evidence type="ECO:0000259" key="2">
    <source>
        <dbReference type="Pfam" id="PF00849"/>
    </source>
</evidence>
<dbReference type="eggNOG" id="COG0564">
    <property type="taxonomic scope" value="Bacteria"/>
</dbReference>
<dbReference type="GO" id="GO:0003723">
    <property type="term" value="F:RNA binding"/>
    <property type="evidence" value="ECO:0007669"/>
    <property type="project" value="InterPro"/>
</dbReference>
<dbReference type="Pfam" id="PF00849">
    <property type="entry name" value="PseudoU_synth_2"/>
    <property type="match status" value="1"/>
</dbReference>
<dbReference type="GO" id="GO:0000455">
    <property type="term" value="P:enzyme-directed rRNA pseudouridine synthesis"/>
    <property type="evidence" value="ECO:0007669"/>
    <property type="project" value="TreeGrafter"/>
</dbReference>
<gene>
    <name evidence="3" type="ORF">HR45_09315</name>
</gene>
<dbReference type="SUPFAM" id="SSF55120">
    <property type="entry name" value="Pseudouridine synthase"/>
    <property type="match status" value="1"/>
</dbReference>
<keyword evidence="4" id="KW-1185">Reference proteome</keyword>
<dbReference type="PANTHER" id="PTHR21600:SF87">
    <property type="entry name" value="RNA PSEUDOURIDYLATE SYNTHASE DOMAIN-CONTAINING PROTEIN 1"/>
    <property type="match status" value="1"/>
</dbReference>
<protein>
    <submittedName>
        <fullName evidence="3">RNA pseudouridine synthase</fullName>
    </submittedName>
</protein>
<dbReference type="EMBL" id="JPEO01000005">
    <property type="protein sequence ID" value="KFZ37613.1"/>
    <property type="molecule type" value="Genomic_DNA"/>
</dbReference>
<dbReference type="InterPro" id="IPR006224">
    <property type="entry name" value="PsdUridine_synth_RluA-like_CS"/>
</dbReference>
<reference evidence="3 4" key="1">
    <citation type="submission" date="2014-06" db="EMBL/GenBank/DDBJ databases">
        <title>Shewanella sp. YQH10.</title>
        <authorList>
            <person name="Liu Y."/>
            <person name="Zeng R."/>
        </authorList>
    </citation>
    <scope>NUCLEOTIDE SEQUENCE [LARGE SCALE GENOMIC DNA]</scope>
    <source>
        <strain evidence="3 4">YQH10</strain>
    </source>
</reference>
<evidence type="ECO:0000313" key="3">
    <source>
        <dbReference type="EMBL" id="KFZ37613.1"/>
    </source>
</evidence>
<dbReference type="InterPro" id="IPR050188">
    <property type="entry name" value="RluA_PseudoU_synthase"/>
</dbReference>
<dbReference type="RefSeq" id="WP_037442147.1">
    <property type="nucleotide sequence ID" value="NZ_JPEO01000005.1"/>
</dbReference>
<sequence>MTQANYRIIASETDFIVVDKAPGVHFHSQDGSAGLVAQLEQDLDTKLYSVHRLDTMTSGLIILARSSTAAAAFTELFTEHRVQKFYLALASGKPKKKQGWVIGDMAKSRRGMYKLLRTTDNPAITQFFSQSVAPGLRLYLLKPLSGKTHQLRVALNSIGVPILGDPLYGPADAEADRGYLHAYALQFTWQGQNFDYRCPPSIGEQFNSTAVTQQLLTWQQPAELNWPQR</sequence>
<dbReference type="NCBIfam" id="TIGR01621">
    <property type="entry name" value="RluA-like"/>
    <property type="match status" value="1"/>
</dbReference>
<dbReference type="Proteomes" id="UP000029264">
    <property type="component" value="Unassembled WGS sequence"/>
</dbReference>
<dbReference type="InterPro" id="IPR006145">
    <property type="entry name" value="PsdUridine_synth_RsuA/RluA"/>
</dbReference>
<dbReference type="GO" id="GO:0009982">
    <property type="term" value="F:pseudouridine synthase activity"/>
    <property type="evidence" value="ECO:0007669"/>
    <property type="project" value="InterPro"/>
</dbReference>
<name>A0A094LR02_9GAMM</name>
<proteinExistence type="inferred from homology"/>
<accession>A0A094LR02</accession>
<dbReference type="STRING" id="1515746.HR45_09315"/>
<dbReference type="GO" id="GO:0140098">
    <property type="term" value="F:catalytic activity, acting on RNA"/>
    <property type="evidence" value="ECO:0007669"/>
    <property type="project" value="UniProtKB-ARBA"/>
</dbReference>
<dbReference type="AlphaFoldDB" id="A0A094LR02"/>
<dbReference type="CDD" id="cd02869">
    <property type="entry name" value="PseudoU_synth_RluA_like"/>
    <property type="match status" value="1"/>
</dbReference>
<dbReference type="InterPro" id="IPR020103">
    <property type="entry name" value="PsdUridine_synth_cat_dom_sf"/>
</dbReference>